<evidence type="ECO:0008006" key="5">
    <source>
        <dbReference type="Google" id="ProtNLM"/>
    </source>
</evidence>
<reference evidence="3 4" key="1">
    <citation type="submission" date="2014-04" db="EMBL/GenBank/DDBJ databases">
        <authorList>
            <consortium name="DOE Joint Genome Institute"/>
            <person name="Kuo A."/>
            <person name="Kohler A."/>
            <person name="Nagy L.G."/>
            <person name="Floudas D."/>
            <person name="Copeland A."/>
            <person name="Barry K.W."/>
            <person name="Cichocki N."/>
            <person name="Veneault-Fourrey C."/>
            <person name="LaButti K."/>
            <person name="Lindquist E.A."/>
            <person name="Lipzen A."/>
            <person name="Lundell T."/>
            <person name="Morin E."/>
            <person name="Murat C."/>
            <person name="Sun H."/>
            <person name="Tunlid A."/>
            <person name="Henrissat B."/>
            <person name="Grigoriev I.V."/>
            <person name="Hibbett D.S."/>
            <person name="Martin F."/>
            <person name="Nordberg H.P."/>
            <person name="Cantor M.N."/>
            <person name="Hua S.X."/>
        </authorList>
    </citation>
    <scope>NUCLEOTIDE SEQUENCE [LARGE SCALE GENOMIC DNA]</scope>
    <source>
        <strain evidence="3 4">LaAM-08-1</strain>
    </source>
</reference>
<keyword evidence="2" id="KW-0812">Transmembrane</keyword>
<feature type="transmembrane region" description="Helical" evidence="2">
    <location>
        <begin position="62"/>
        <end position="88"/>
    </location>
</feature>
<dbReference type="HOGENOM" id="CLU_095057_2_0_1"/>
<dbReference type="AlphaFoldDB" id="A0A0C9XAB5"/>
<keyword evidence="2" id="KW-0472">Membrane</keyword>
<feature type="transmembrane region" description="Helical" evidence="2">
    <location>
        <begin position="94"/>
        <end position="111"/>
    </location>
</feature>
<proteinExistence type="predicted"/>
<dbReference type="STRING" id="1095629.A0A0C9XAB5"/>
<feature type="compositionally biased region" description="Polar residues" evidence="1">
    <location>
        <begin position="201"/>
        <end position="214"/>
    </location>
</feature>
<feature type="transmembrane region" description="Helical" evidence="2">
    <location>
        <begin position="132"/>
        <end position="154"/>
    </location>
</feature>
<evidence type="ECO:0000256" key="2">
    <source>
        <dbReference type="SAM" id="Phobius"/>
    </source>
</evidence>
<keyword evidence="4" id="KW-1185">Reference proteome</keyword>
<evidence type="ECO:0000313" key="4">
    <source>
        <dbReference type="Proteomes" id="UP000054477"/>
    </source>
</evidence>
<evidence type="ECO:0000256" key="1">
    <source>
        <dbReference type="SAM" id="MobiDB-lite"/>
    </source>
</evidence>
<accession>A0A0C9XAB5</accession>
<protein>
    <recommendedName>
        <fullName evidence="5">MARVEL domain-containing protein</fullName>
    </recommendedName>
</protein>
<feature type="transmembrane region" description="Helical" evidence="2">
    <location>
        <begin position="6"/>
        <end position="26"/>
    </location>
</feature>
<feature type="region of interest" description="Disordered" evidence="1">
    <location>
        <begin position="171"/>
        <end position="214"/>
    </location>
</feature>
<dbReference type="EMBL" id="KN838671">
    <property type="protein sequence ID" value="KIJ98368.1"/>
    <property type="molecule type" value="Genomic_DNA"/>
</dbReference>
<organism evidence="3 4">
    <name type="scientific">Laccaria amethystina LaAM-08-1</name>
    <dbReference type="NCBI Taxonomy" id="1095629"/>
    <lineage>
        <taxon>Eukaryota</taxon>
        <taxon>Fungi</taxon>
        <taxon>Dikarya</taxon>
        <taxon>Basidiomycota</taxon>
        <taxon>Agaricomycotina</taxon>
        <taxon>Agaricomycetes</taxon>
        <taxon>Agaricomycetidae</taxon>
        <taxon>Agaricales</taxon>
        <taxon>Agaricineae</taxon>
        <taxon>Hydnangiaceae</taxon>
        <taxon>Laccaria</taxon>
    </lineage>
</organism>
<feature type="compositionally biased region" description="Low complexity" evidence="1">
    <location>
        <begin position="171"/>
        <end position="191"/>
    </location>
</feature>
<name>A0A0C9XAB5_9AGAR</name>
<gene>
    <name evidence="3" type="ORF">K443DRAFT_123708</name>
</gene>
<reference evidence="4" key="2">
    <citation type="submission" date="2015-01" db="EMBL/GenBank/DDBJ databases">
        <title>Evolutionary Origins and Diversification of the Mycorrhizal Mutualists.</title>
        <authorList>
            <consortium name="DOE Joint Genome Institute"/>
            <consortium name="Mycorrhizal Genomics Consortium"/>
            <person name="Kohler A."/>
            <person name="Kuo A."/>
            <person name="Nagy L.G."/>
            <person name="Floudas D."/>
            <person name="Copeland A."/>
            <person name="Barry K.W."/>
            <person name="Cichocki N."/>
            <person name="Veneault-Fourrey C."/>
            <person name="LaButti K."/>
            <person name="Lindquist E.A."/>
            <person name="Lipzen A."/>
            <person name="Lundell T."/>
            <person name="Morin E."/>
            <person name="Murat C."/>
            <person name="Riley R."/>
            <person name="Ohm R."/>
            <person name="Sun H."/>
            <person name="Tunlid A."/>
            <person name="Henrissat B."/>
            <person name="Grigoriev I.V."/>
            <person name="Hibbett D.S."/>
            <person name="Martin F."/>
        </authorList>
    </citation>
    <scope>NUCLEOTIDE SEQUENCE [LARGE SCALE GENOMIC DNA]</scope>
    <source>
        <strain evidence="4">LaAM-08-1</strain>
    </source>
</reference>
<keyword evidence="2" id="KW-1133">Transmembrane helix</keyword>
<dbReference type="Proteomes" id="UP000054477">
    <property type="component" value="Unassembled WGS sequence"/>
</dbReference>
<dbReference type="OrthoDB" id="3227739at2759"/>
<evidence type="ECO:0000313" key="3">
    <source>
        <dbReference type="EMBL" id="KIJ98368.1"/>
    </source>
</evidence>
<sequence length="214" mass="23407">MSIHPVRSFLWVFIFCCSSVLLGLTADRIHYTKTLHGGDVLTSKSTPFFDPIVVELLVTSCLAILASLWFSALIIGGVTVAGLGTYAFEQVCMWILWVMFLVGSAIFTNKFPHLKFCRGSHRFCAILETIKAFSFILWILLLFLIIASIANMFMNQQDLLGPVHGRSDAGTYPNTTATTTTTTAAPANPYPETRAVDPASRATQPHTESATSPA</sequence>